<keyword evidence="3" id="KW-0560">Oxidoreductase</keyword>
<dbReference type="InterPro" id="IPR002397">
    <property type="entry name" value="Cyt_P450_B"/>
</dbReference>
<protein>
    <submittedName>
        <fullName evidence="4">Cytochrome P450</fullName>
    </submittedName>
</protein>
<reference evidence="4" key="1">
    <citation type="submission" date="2020-03" db="EMBL/GenBank/DDBJ databases">
        <title>Draft sequencing of Paenibacilllus sp. S3N08.</title>
        <authorList>
            <person name="Kim D.-U."/>
        </authorList>
    </citation>
    <scope>NUCLEOTIDE SEQUENCE</scope>
    <source>
        <strain evidence="4">S3N08</strain>
    </source>
</reference>
<dbReference type="CDD" id="cd11029">
    <property type="entry name" value="CYP107-like"/>
    <property type="match status" value="1"/>
</dbReference>
<evidence type="ECO:0000313" key="4">
    <source>
        <dbReference type="EMBL" id="NHN33769.1"/>
    </source>
</evidence>
<keyword evidence="5" id="KW-1185">Reference proteome</keyword>
<proteinExistence type="inferred from homology"/>
<evidence type="ECO:0000256" key="2">
    <source>
        <dbReference type="ARBA" id="ARBA00022617"/>
    </source>
</evidence>
<organism evidence="4 5">
    <name type="scientific">Paenibacillus agricola</name>
    <dbReference type="NCBI Taxonomy" id="2716264"/>
    <lineage>
        <taxon>Bacteria</taxon>
        <taxon>Bacillati</taxon>
        <taxon>Bacillota</taxon>
        <taxon>Bacilli</taxon>
        <taxon>Bacillales</taxon>
        <taxon>Paenibacillaceae</taxon>
        <taxon>Paenibacillus</taxon>
    </lineage>
</organism>
<dbReference type="Pfam" id="PF00067">
    <property type="entry name" value="p450"/>
    <property type="match status" value="1"/>
</dbReference>
<dbReference type="Proteomes" id="UP001165962">
    <property type="component" value="Unassembled WGS sequence"/>
</dbReference>
<evidence type="ECO:0000256" key="3">
    <source>
        <dbReference type="ARBA" id="ARBA00023033"/>
    </source>
</evidence>
<dbReference type="RefSeq" id="WP_166154067.1">
    <property type="nucleotide sequence ID" value="NZ_JAAOIW010000013.1"/>
</dbReference>
<gene>
    <name evidence="4" type="ORF">G9U52_28540</name>
</gene>
<dbReference type="PANTHER" id="PTHR46696:SF1">
    <property type="entry name" value="CYTOCHROME P450 YJIB-RELATED"/>
    <property type="match status" value="1"/>
</dbReference>
<keyword evidence="2" id="KW-0349">Heme</keyword>
<keyword evidence="2" id="KW-0479">Metal-binding</keyword>
<dbReference type="PANTHER" id="PTHR46696">
    <property type="entry name" value="P450, PUTATIVE (EUROFUNG)-RELATED"/>
    <property type="match status" value="1"/>
</dbReference>
<accession>A0ABX0JET5</accession>
<dbReference type="Gene3D" id="1.10.630.10">
    <property type="entry name" value="Cytochrome P450"/>
    <property type="match status" value="1"/>
</dbReference>
<keyword evidence="2" id="KW-0408">Iron</keyword>
<evidence type="ECO:0000313" key="5">
    <source>
        <dbReference type="Proteomes" id="UP001165962"/>
    </source>
</evidence>
<dbReference type="PRINTS" id="PR00359">
    <property type="entry name" value="BP450"/>
</dbReference>
<keyword evidence="3" id="KW-0503">Monooxygenase</keyword>
<evidence type="ECO:0000256" key="1">
    <source>
        <dbReference type="ARBA" id="ARBA00010617"/>
    </source>
</evidence>
<comment type="similarity">
    <text evidence="1">Belongs to the cytochrome P450 family.</text>
</comment>
<dbReference type="PRINTS" id="PR00385">
    <property type="entry name" value="P450"/>
</dbReference>
<dbReference type="InterPro" id="IPR001128">
    <property type="entry name" value="Cyt_P450"/>
</dbReference>
<dbReference type="SUPFAM" id="SSF48264">
    <property type="entry name" value="Cytochrome P450"/>
    <property type="match status" value="1"/>
</dbReference>
<dbReference type="InterPro" id="IPR036396">
    <property type="entry name" value="Cyt_P450_sf"/>
</dbReference>
<comment type="caution">
    <text evidence="4">The sequence shown here is derived from an EMBL/GenBank/DDBJ whole genome shotgun (WGS) entry which is preliminary data.</text>
</comment>
<dbReference type="EMBL" id="JAAOIW010000013">
    <property type="protein sequence ID" value="NHN33769.1"/>
    <property type="molecule type" value="Genomic_DNA"/>
</dbReference>
<name>A0ABX0JET5_9BACL</name>
<sequence>MNNSDQMVFSVFSGESGENPFPIFAKMRAMGSVIPISFPMGGTDRQAWMVTRMEEAMQVLKDSARFTVDSSTIDGSNDVRQTLTGNADPSAPPTFFTGYSMLSVDEPDHRRLRGLVSKTFTPRYMESLRPRVQKLADELLDRVQAHGEMDLVKDYAAPLPINVISDMLGVPQEDRAQVHVWSNAIAHGLGLGKLEPGVAENIRSFGEYTAHLVADKRRHPADDLISQLIAIEEEGDRLSEAELNSMITLLIFAGHETTSNLIATGSLMLLDHPEQLEKLKADLSLVPSAVEELLRFNGPSTILGPRYATEDTELDGQQIQKGDMVIVLTKSANRDEQQYTQPEELDITRKINRHLALGQGIHMCLGAPLARVEADIAFTTLLKRMPNLRLRIPRDSVNWKFTLSSQGLADLPVVF</sequence>